<gene>
    <name evidence="2" type="ORF">COA71_08540</name>
</gene>
<dbReference type="EMBL" id="NVWI01000006">
    <property type="protein sequence ID" value="PCJ41086.1"/>
    <property type="molecule type" value="Genomic_DNA"/>
</dbReference>
<accession>A0A2A5CCI8</accession>
<evidence type="ECO:0000313" key="3">
    <source>
        <dbReference type="Proteomes" id="UP000228987"/>
    </source>
</evidence>
<dbReference type="InterPro" id="IPR046150">
    <property type="entry name" value="DUF6152"/>
</dbReference>
<evidence type="ECO:0000313" key="2">
    <source>
        <dbReference type="EMBL" id="PCJ41086.1"/>
    </source>
</evidence>
<reference evidence="3" key="1">
    <citation type="submission" date="2017-08" db="EMBL/GenBank/DDBJ databases">
        <title>A dynamic microbial community with high functional redundancy inhabits the cold, oxic subseafloor aquifer.</title>
        <authorList>
            <person name="Tully B.J."/>
            <person name="Wheat C.G."/>
            <person name="Glazer B.T."/>
            <person name="Huber J.A."/>
        </authorList>
    </citation>
    <scope>NUCLEOTIDE SEQUENCE [LARGE SCALE GENOMIC DNA]</scope>
</reference>
<protein>
    <submittedName>
        <fullName evidence="2">Uncharacterized protein</fullName>
    </submittedName>
</protein>
<keyword evidence="1" id="KW-0732">Signal</keyword>
<comment type="caution">
    <text evidence="2">The sequence shown here is derived from an EMBL/GenBank/DDBJ whole genome shotgun (WGS) entry which is preliminary data.</text>
</comment>
<proteinExistence type="predicted"/>
<sequence length="413" mass="46431">MNKFLKFLIYTLSVSCFMNTGLAHHSAVVFDQTASIQKTGLVTRFIMRNPHMVINMEVENDSGEKELWSIEGQSIAAMRRAGFDQNSVTIGDTITIRMYPLKTGRPGGLIQGMIGEDGTTYAMGGEDNTPELTRPRLVYPALMPYEPPPENETIQMREEKTRPPALPIVSEGLAPGDSSATGLMLGALDPDNLAMERPAPGFNLTGVWQFRGEDNWRANYGSFEFKPSPEFTAKGEAYHDAYIAATDAGGRFEDPTAFCYPAGMPRMMTRYGSMMMLQYPTAIFMVSRLNNEYRVIFLDDRESVPENLLDRNWAGESIGHWENDILVVETTGFTDEKHLIQAGVKTGTQLKIIERISIINDGNTLMTEYVFIDPEYWVGEWKHTKFRDRVLRSDVREANCLFEDTLALPGLID</sequence>
<dbReference type="Pfam" id="PF19649">
    <property type="entry name" value="DUF6152"/>
    <property type="match status" value="1"/>
</dbReference>
<dbReference type="AlphaFoldDB" id="A0A2A5CCI8"/>
<name>A0A2A5CCI8_9GAMM</name>
<feature type="chain" id="PRO_5012133373" evidence="1">
    <location>
        <begin position="24"/>
        <end position="413"/>
    </location>
</feature>
<evidence type="ECO:0000256" key="1">
    <source>
        <dbReference type="SAM" id="SignalP"/>
    </source>
</evidence>
<dbReference type="Proteomes" id="UP000228987">
    <property type="component" value="Unassembled WGS sequence"/>
</dbReference>
<feature type="signal peptide" evidence="1">
    <location>
        <begin position="1"/>
        <end position="23"/>
    </location>
</feature>
<organism evidence="2 3">
    <name type="scientific">SAR86 cluster bacterium</name>
    <dbReference type="NCBI Taxonomy" id="2030880"/>
    <lineage>
        <taxon>Bacteria</taxon>
        <taxon>Pseudomonadati</taxon>
        <taxon>Pseudomonadota</taxon>
        <taxon>Gammaproteobacteria</taxon>
        <taxon>SAR86 cluster</taxon>
    </lineage>
</organism>